<protein>
    <submittedName>
        <fullName evidence="2">Uncharacterized protein</fullName>
    </submittedName>
</protein>
<proteinExistence type="predicted"/>
<evidence type="ECO:0000256" key="1">
    <source>
        <dbReference type="SAM" id="MobiDB-lite"/>
    </source>
</evidence>
<accession>A0A382C9Z0</accession>
<gene>
    <name evidence="2" type="ORF">METZ01_LOCUS175365</name>
</gene>
<dbReference type="EMBL" id="UINC01033353">
    <property type="protein sequence ID" value="SVB22511.1"/>
    <property type="molecule type" value="Genomic_DNA"/>
</dbReference>
<feature type="compositionally biased region" description="Basic and acidic residues" evidence="1">
    <location>
        <begin position="1"/>
        <end position="15"/>
    </location>
</feature>
<reference evidence="2" key="1">
    <citation type="submission" date="2018-05" db="EMBL/GenBank/DDBJ databases">
        <authorList>
            <person name="Lanie J.A."/>
            <person name="Ng W.-L."/>
            <person name="Kazmierczak K.M."/>
            <person name="Andrzejewski T.M."/>
            <person name="Davidsen T.M."/>
            <person name="Wayne K.J."/>
            <person name="Tettelin H."/>
            <person name="Glass J.I."/>
            <person name="Rusch D."/>
            <person name="Podicherti R."/>
            <person name="Tsui H.-C.T."/>
            <person name="Winkler M.E."/>
        </authorList>
    </citation>
    <scope>NUCLEOTIDE SEQUENCE</scope>
</reference>
<name>A0A382C9Z0_9ZZZZ</name>
<evidence type="ECO:0000313" key="2">
    <source>
        <dbReference type="EMBL" id="SVB22511.1"/>
    </source>
</evidence>
<sequence length="72" mass="8282">MGNKEKESPQDKSEENGQEAYNTIQAWIKTIPDTIADIKENGTEEDLHNYQIQINMVLDKLEDIVKDMKTSN</sequence>
<organism evidence="2">
    <name type="scientific">marine metagenome</name>
    <dbReference type="NCBI Taxonomy" id="408172"/>
    <lineage>
        <taxon>unclassified sequences</taxon>
        <taxon>metagenomes</taxon>
        <taxon>ecological metagenomes</taxon>
    </lineage>
</organism>
<dbReference type="AlphaFoldDB" id="A0A382C9Z0"/>
<feature type="region of interest" description="Disordered" evidence="1">
    <location>
        <begin position="1"/>
        <end position="20"/>
    </location>
</feature>